<dbReference type="GeneID" id="111114845"/>
<accession>A0A8B8C087</accession>
<protein>
    <submittedName>
        <fullName evidence="9">Toll-like receptor Tollo</fullName>
    </submittedName>
</protein>
<dbReference type="InterPro" id="IPR035897">
    <property type="entry name" value="Toll_tir_struct_dom_sf"/>
</dbReference>
<dbReference type="PANTHER" id="PTHR24373:SF370">
    <property type="entry name" value="FISH-LIPS, ISOFORM E"/>
    <property type="match status" value="1"/>
</dbReference>
<keyword evidence="4" id="KW-0677">Repeat</keyword>
<dbReference type="SMART" id="SM00364">
    <property type="entry name" value="LRR_BAC"/>
    <property type="match status" value="2"/>
</dbReference>
<dbReference type="InterPro" id="IPR050328">
    <property type="entry name" value="Dev_Immune_Receptor"/>
</dbReference>
<keyword evidence="8" id="KW-1185">Reference proteome</keyword>
<dbReference type="AlphaFoldDB" id="A0A8B8C087"/>
<dbReference type="InterPro" id="IPR003591">
    <property type="entry name" value="Leu-rich_rpt_typical-subtyp"/>
</dbReference>
<keyword evidence="5" id="KW-1133">Transmembrane helix</keyword>
<dbReference type="Gene3D" id="3.80.10.10">
    <property type="entry name" value="Ribonuclease Inhibitor"/>
    <property type="match status" value="5"/>
</dbReference>
<dbReference type="Pfam" id="PF13855">
    <property type="entry name" value="LRR_8"/>
    <property type="match status" value="6"/>
</dbReference>
<dbReference type="OrthoDB" id="2015831at2759"/>
<feature type="signal peptide" evidence="6">
    <location>
        <begin position="1"/>
        <end position="21"/>
    </location>
</feature>
<evidence type="ECO:0000256" key="5">
    <source>
        <dbReference type="SAM" id="Phobius"/>
    </source>
</evidence>
<sequence length="1220" mass="140422">MFAILRLFLVLVLGKFLAVFAGSFTVSVELYPGEFRTYSYNRTTSGECLLSLQEDVIRCMRNHKFQEIEDQWRYHPQTITYLAVSCLKQEYFTSPQHVCMCKKGTKAASPQHSRQHDDFYYCQIRTLPNKMFTSLRNIEVLDLSDNLISTIEGEALKSVTSLRYLDLSRNPMQSLHAGFLCDASALEILLMQGTHFHDFPIHIFDCTVKLKNLSYLDFSDSLMHSIPHNAFKNIPNIKLLNLTSNNINNSLIQRDAFVGLRKLLTIDFTENDLTLIPETLCEHAPEVQYLHMAENRLKSFDFQSIDSCSHLMFLDLSHNDIDKLSGEVSNPSTLQTLKLSKNFIKRLPMSGFLRGAGNLTALDLSMNTLYFITQNAFHGLFSLRKLDISNNMLKNSSTPLFGSLRSLEELDLSVNNYIKIRSGFFDGLHNLTVLNLSRNDLELLEDRAFDGMANLQVLDLRHNFLATFQDRVFSTTTNLKTLLLSQNKILSLDNVIFPKSLITLNVDENRLEHFPASFSNTNVQEVNLDSNEITTLPITPAMNFSQITSLTMSHNRIKTFSEHFFQTFTNLKHLNLSNNHLMLNLSRGFFSGAISIVNLDLSDNLIQEINGMFATFESLENLRELILSYNPINRIHNLIPLLLDTNAFREASLRQIYLSSCNISFVSDEAFDGFPSLNLVDLSHNQLTEIKPFKTGSANPIFNLTGNVFECLCGMRWLTEPEVEYGDQWIPTNRYHVDDCVVLPENYSMRIKEVPKMDFLCTTRDSCPEKCQCLGISETSNTTVTKCSDIDEIPEGIPMTSMRIYLDGNRLRNLTFTSAFEGEFQTEELYVNGSAVQILTRDFFQRFKKLKKLVLTENKIDHLPEDVFSDLLDLEELHLRNNSLQVFDSEVFPESSKLMLLDISHNEITYLESELLGMIIERKHLRRIYIGNNAFICNCQNQALRNWIDEHRSRIFDRNSVFCENNREMILVSPKYFTCARASFVQSSNQKGLVLTAIILVCAMLLALATCLYFRRDILAVLGTKLTLNCLRHHYEEHKVYDVYLMYDFNDAKGSDWSNRELIPMLYQLGFKISTPDTQDHVNNILEADVENTKVQDSKCALFVVTKHTGNNQYYMNSFRIAEKHAREQEKFKIIIVVVGDIDYSILEPEIRKLMSSGDYITARSRCAWERLTYELPERRFRLEPFSEDSEVGVSDTDIIIFNANKERRRSGYENFEEVH</sequence>
<feature type="chain" id="PRO_5034531140" evidence="6">
    <location>
        <begin position="22"/>
        <end position="1220"/>
    </location>
</feature>
<keyword evidence="5" id="KW-0472">Membrane</keyword>
<dbReference type="SUPFAM" id="SSF52058">
    <property type="entry name" value="L domain-like"/>
    <property type="match status" value="3"/>
</dbReference>
<dbReference type="SUPFAM" id="SSF52200">
    <property type="entry name" value="Toll/Interleukin receptor TIR domain"/>
    <property type="match status" value="1"/>
</dbReference>
<dbReference type="InterPro" id="IPR032675">
    <property type="entry name" value="LRR_dom_sf"/>
</dbReference>
<feature type="transmembrane region" description="Helical" evidence="5">
    <location>
        <begin position="993"/>
        <end position="1014"/>
    </location>
</feature>
<dbReference type="SMART" id="SM00365">
    <property type="entry name" value="LRR_SD22"/>
    <property type="match status" value="7"/>
</dbReference>
<comment type="similarity">
    <text evidence="1">Belongs to the Toll-like receptor family.</text>
</comment>
<dbReference type="GO" id="GO:0007165">
    <property type="term" value="P:signal transduction"/>
    <property type="evidence" value="ECO:0007669"/>
    <property type="project" value="InterPro"/>
</dbReference>
<dbReference type="PANTHER" id="PTHR24373">
    <property type="entry name" value="SLIT RELATED LEUCINE-RICH REPEAT NEURONAL PROTEIN"/>
    <property type="match status" value="1"/>
</dbReference>
<dbReference type="Proteomes" id="UP000694844">
    <property type="component" value="Chromosome 9"/>
</dbReference>
<keyword evidence="2" id="KW-0433">Leucine-rich repeat</keyword>
<evidence type="ECO:0000256" key="1">
    <source>
        <dbReference type="ARBA" id="ARBA00009634"/>
    </source>
</evidence>
<organism evidence="8 9">
    <name type="scientific">Crassostrea virginica</name>
    <name type="common">Eastern oyster</name>
    <dbReference type="NCBI Taxonomy" id="6565"/>
    <lineage>
        <taxon>Eukaryota</taxon>
        <taxon>Metazoa</taxon>
        <taxon>Spiralia</taxon>
        <taxon>Lophotrochozoa</taxon>
        <taxon>Mollusca</taxon>
        <taxon>Bivalvia</taxon>
        <taxon>Autobranchia</taxon>
        <taxon>Pteriomorphia</taxon>
        <taxon>Ostreida</taxon>
        <taxon>Ostreoidea</taxon>
        <taxon>Ostreidae</taxon>
        <taxon>Crassostrea</taxon>
    </lineage>
</organism>
<evidence type="ECO:0000256" key="4">
    <source>
        <dbReference type="ARBA" id="ARBA00022737"/>
    </source>
</evidence>
<evidence type="ECO:0000256" key="2">
    <source>
        <dbReference type="ARBA" id="ARBA00022614"/>
    </source>
</evidence>
<evidence type="ECO:0000313" key="9">
    <source>
        <dbReference type="RefSeq" id="XP_022309057.1"/>
    </source>
</evidence>
<evidence type="ECO:0000256" key="6">
    <source>
        <dbReference type="SAM" id="SignalP"/>
    </source>
</evidence>
<keyword evidence="3 6" id="KW-0732">Signal</keyword>
<gene>
    <name evidence="9" type="primary">LOC111114845</name>
</gene>
<feature type="domain" description="TIR" evidence="7">
    <location>
        <begin position="1039"/>
        <end position="1176"/>
    </location>
</feature>
<keyword evidence="5" id="KW-0812">Transmembrane</keyword>
<dbReference type="PROSITE" id="PS51450">
    <property type="entry name" value="LRR"/>
    <property type="match status" value="5"/>
</dbReference>
<dbReference type="KEGG" id="cvn:111114845"/>
<dbReference type="PROSITE" id="PS50104">
    <property type="entry name" value="TIR"/>
    <property type="match status" value="1"/>
</dbReference>
<reference evidence="9" key="1">
    <citation type="submission" date="2025-08" db="UniProtKB">
        <authorList>
            <consortium name="RefSeq"/>
        </authorList>
    </citation>
    <scope>IDENTIFICATION</scope>
    <source>
        <tissue evidence="9">Whole sample</tissue>
    </source>
</reference>
<dbReference type="InterPro" id="IPR001611">
    <property type="entry name" value="Leu-rich_rpt"/>
</dbReference>
<dbReference type="SMART" id="SM00369">
    <property type="entry name" value="LRR_TYP"/>
    <property type="match status" value="21"/>
</dbReference>
<dbReference type="RefSeq" id="XP_022309057.1">
    <property type="nucleotide sequence ID" value="XM_022453349.1"/>
</dbReference>
<evidence type="ECO:0000313" key="8">
    <source>
        <dbReference type="Proteomes" id="UP000694844"/>
    </source>
</evidence>
<name>A0A8B8C087_CRAVI</name>
<evidence type="ECO:0000259" key="7">
    <source>
        <dbReference type="PROSITE" id="PS50104"/>
    </source>
</evidence>
<dbReference type="InterPro" id="IPR000157">
    <property type="entry name" value="TIR_dom"/>
</dbReference>
<dbReference type="Gene3D" id="3.40.50.10140">
    <property type="entry name" value="Toll/interleukin-1 receptor homology (TIR) domain"/>
    <property type="match status" value="1"/>
</dbReference>
<evidence type="ECO:0000256" key="3">
    <source>
        <dbReference type="ARBA" id="ARBA00022729"/>
    </source>
</evidence>
<proteinExistence type="inferred from homology"/>